<keyword evidence="2" id="KW-0378">Hydrolase</keyword>
<protein>
    <submittedName>
        <fullName evidence="2">Dienelactone hydrolase family protein</fullName>
    </submittedName>
</protein>
<dbReference type="PANTHER" id="PTHR46623">
    <property type="entry name" value="CARBOXYMETHYLENEBUTENOLIDASE-RELATED"/>
    <property type="match status" value="1"/>
</dbReference>
<evidence type="ECO:0000313" key="3">
    <source>
        <dbReference type="Proteomes" id="UP000656804"/>
    </source>
</evidence>
<evidence type="ECO:0000259" key="1">
    <source>
        <dbReference type="Pfam" id="PF01738"/>
    </source>
</evidence>
<sequence>MSTVIPSIAPASVDLPVAGGTLTVAQILLPGVPRGAVVLLREEHGTDGRMAVLMNALAEHGYESFAADLATLSSEPLSDEAALAALGDLVAHVGSHGWTREQTGVVGYGFGGRLALLAASRTQLGAAVSVSPEGVGRSTPGRPALVDAVPAVVTPWLGMFGAVDDLAPADDVRTLAKRLVGPSPQYSEVVTYPGVGGLFFHESAEALAHAAMFDSWQRVVEWLNLRVVPRPTPYAEIWSLKQALGE</sequence>
<proteinExistence type="predicted"/>
<dbReference type="InterPro" id="IPR051049">
    <property type="entry name" value="Dienelactone_hydrolase-like"/>
</dbReference>
<name>A0A930V2U8_9ACTN</name>
<gene>
    <name evidence="2" type="ORF">ISG29_13640</name>
</gene>
<organism evidence="2 3">
    <name type="scientific">Nocardioides acrostichi</name>
    <dbReference type="NCBI Taxonomy" id="2784339"/>
    <lineage>
        <taxon>Bacteria</taxon>
        <taxon>Bacillati</taxon>
        <taxon>Actinomycetota</taxon>
        <taxon>Actinomycetes</taxon>
        <taxon>Propionibacteriales</taxon>
        <taxon>Nocardioidaceae</taxon>
        <taxon>Nocardioides</taxon>
    </lineage>
</organism>
<evidence type="ECO:0000313" key="2">
    <source>
        <dbReference type="EMBL" id="MBF4162735.1"/>
    </source>
</evidence>
<reference evidence="2" key="1">
    <citation type="submission" date="2020-11" db="EMBL/GenBank/DDBJ databases">
        <title>Nocardioides sp. CBS4Y-1, whole genome shotgun sequence.</title>
        <authorList>
            <person name="Tuo L."/>
        </authorList>
    </citation>
    <scope>NUCLEOTIDE SEQUENCE</scope>
    <source>
        <strain evidence="2">CBS4Y-1</strain>
    </source>
</reference>
<dbReference type="Pfam" id="PF01738">
    <property type="entry name" value="DLH"/>
    <property type="match status" value="1"/>
</dbReference>
<keyword evidence="3" id="KW-1185">Reference proteome</keyword>
<feature type="domain" description="Dienelactone hydrolase" evidence="1">
    <location>
        <begin position="34"/>
        <end position="224"/>
    </location>
</feature>
<dbReference type="SUPFAM" id="SSF53474">
    <property type="entry name" value="alpha/beta-Hydrolases"/>
    <property type="match status" value="1"/>
</dbReference>
<dbReference type="GO" id="GO:0016787">
    <property type="term" value="F:hydrolase activity"/>
    <property type="evidence" value="ECO:0007669"/>
    <property type="project" value="UniProtKB-KW"/>
</dbReference>
<dbReference type="Proteomes" id="UP000656804">
    <property type="component" value="Unassembled WGS sequence"/>
</dbReference>
<comment type="caution">
    <text evidence="2">The sequence shown here is derived from an EMBL/GenBank/DDBJ whole genome shotgun (WGS) entry which is preliminary data.</text>
</comment>
<dbReference type="InterPro" id="IPR029058">
    <property type="entry name" value="AB_hydrolase_fold"/>
</dbReference>
<dbReference type="PANTHER" id="PTHR46623:SF6">
    <property type="entry name" value="ALPHA_BETA-HYDROLASES SUPERFAMILY PROTEIN"/>
    <property type="match status" value="1"/>
</dbReference>
<dbReference type="AlphaFoldDB" id="A0A930V2U8"/>
<dbReference type="EMBL" id="JADIVZ010000007">
    <property type="protein sequence ID" value="MBF4162735.1"/>
    <property type="molecule type" value="Genomic_DNA"/>
</dbReference>
<dbReference type="InterPro" id="IPR002925">
    <property type="entry name" value="Dienelactn_hydro"/>
</dbReference>
<dbReference type="RefSeq" id="WP_194504002.1">
    <property type="nucleotide sequence ID" value="NZ_JADIVZ010000007.1"/>
</dbReference>
<accession>A0A930V2U8</accession>
<dbReference type="Gene3D" id="3.40.50.1820">
    <property type="entry name" value="alpha/beta hydrolase"/>
    <property type="match status" value="1"/>
</dbReference>